<proteinExistence type="predicted"/>
<dbReference type="EMBL" id="CP003879">
    <property type="protein sequence ID" value="AFU68156.1"/>
    <property type="molecule type" value="Genomic_DNA"/>
</dbReference>
<protein>
    <submittedName>
        <fullName evidence="1">Uncharacterized protein</fullName>
    </submittedName>
</protein>
<reference evidence="1" key="1">
    <citation type="submission" date="2006-03" db="EMBL/GenBank/DDBJ databases">
        <authorList>
            <person name="Bowman J."/>
            <person name="Ferriera S."/>
            <person name="Johnson J."/>
            <person name="Kravitz S."/>
            <person name="Halpern A."/>
            <person name="Remington K."/>
            <person name="Beeson K."/>
            <person name="Tran B."/>
            <person name="Rogers Y.-H."/>
            <person name="Friedman R."/>
            <person name="Venter J.C."/>
        </authorList>
    </citation>
    <scope>NUCLEOTIDE SEQUENCE [LARGE SCALE GENOMIC DNA]</scope>
    <source>
        <strain evidence="1">ATCC 700755</strain>
    </source>
</reference>
<keyword evidence="2" id="KW-1185">Reference proteome</keyword>
<sequence>MEEKDFEPKVEFIPPPDYVVKLDGDKNLTTSVRTYSVTVPED</sequence>
<reference evidence="1" key="2">
    <citation type="submission" date="2012-09" db="EMBL/GenBank/DDBJ databases">
        <title>The complete sequence of Psychroflexus torquis an extreme psychrophile from sea-ice that is stimulated by light.</title>
        <authorList>
            <person name="Feng S."/>
            <person name="Powell S.M."/>
            <person name="Bowman J.P."/>
        </authorList>
    </citation>
    <scope>NUCLEOTIDE SEQUENCE [LARGE SCALE GENOMIC DNA]</scope>
    <source>
        <strain evidence="1">ATCC 700755</strain>
    </source>
</reference>
<evidence type="ECO:0000313" key="1">
    <source>
        <dbReference type="EMBL" id="AFU68156.1"/>
    </source>
</evidence>
<dbReference type="KEGG" id="ptq:P700755_001218"/>
<dbReference type="RefSeq" id="WP_015023762.1">
    <property type="nucleotide sequence ID" value="NC_018721.1"/>
</dbReference>
<organism evidence="1 2">
    <name type="scientific">Psychroflexus torquis (strain ATCC 700755 / CIP 106069 / ACAM 623)</name>
    <dbReference type="NCBI Taxonomy" id="313595"/>
    <lineage>
        <taxon>Bacteria</taxon>
        <taxon>Pseudomonadati</taxon>
        <taxon>Bacteroidota</taxon>
        <taxon>Flavobacteriia</taxon>
        <taxon>Flavobacteriales</taxon>
        <taxon>Flavobacteriaceae</taxon>
        <taxon>Psychroflexus</taxon>
    </lineage>
</organism>
<dbReference type="STRING" id="313595.P700755_001218"/>
<dbReference type="Proteomes" id="UP000008514">
    <property type="component" value="Chromosome"/>
</dbReference>
<dbReference type="AlphaFoldDB" id="K4IGG4"/>
<gene>
    <name evidence="1" type="ordered locus">P700755_001218</name>
</gene>
<dbReference type="HOGENOM" id="CLU_3256790_0_0_10"/>
<accession>K4IGG4</accession>
<name>K4IGG4_PSYTT</name>
<evidence type="ECO:0000313" key="2">
    <source>
        <dbReference type="Proteomes" id="UP000008514"/>
    </source>
</evidence>